<sequence>MGEVTDYVGTLEEPARSLVGKLIAHAGELVPEHEEGMSYGMPALRYRGRPLVSIVVTRRGYSLFPFSSTVVATVTEGQDIETTKGGIRFTDARPVPVAVVEKAVLARKAEIDASY</sequence>
<accession>A0A222VTP3</accession>
<dbReference type="AlphaFoldDB" id="A0A222VTP3"/>
<protein>
    <submittedName>
        <fullName evidence="1">Uncharacterized conserved protein YdhG, YjbR/CyaY-like superfamily, DUF1801 family</fullName>
    </submittedName>
</protein>
<dbReference type="EMBL" id="FMZE01000012">
    <property type="protein sequence ID" value="SDD75821.1"/>
    <property type="molecule type" value="Genomic_DNA"/>
</dbReference>
<keyword evidence="2" id="KW-1185">Reference proteome</keyword>
<proteinExistence type="predicted"/>
<dbReference type="SUPFAM" id="SSF159888">
    <property type="entry name" value="YdhG-like"/>
    <property type="match status" value="1"/>
</dbReference>
<dbReference type="Proteomes" id="UP000199494">
    <property type="component" value="Unassembled WGS sequence"/>
</dbReference>
<evidence type="ECO:0000313" key="2">
    <source>
        <dbReference type="Proteomes" id="UP000199494"/>
    </source>
</evidence>
<name>A0A222VTP3_9PSEU</name>
<dbReference type="Gene3D" id="3.90.1150.200">
    <property type="match status" value="1"/>
</dbReference>
<dbReference type="RefSeq" id="WP_091809525.1">
    <property type="nucleotide sequence ID" value="NZ_CP016353.1"/>
</dbReference>
<dbReference type="KEGG" id="pmad:BAY61_22355"/>
<dbReference type="OrthoDB" id="3236524at2"/>
<gene>
    <name evidence="1" type="ORF">SAMN05421630_11217</name>
</gene>
<dbReference type="STRING" id="530584.SAMN05421630_11217"/>
<evidence type="ECO:0000313" key="1">
    <source>
        <dbReference type="EMBL" id="SDD75821.1"/>
    </source>
</evidence>
<reference evidence="1 2" key="1">
    <citation type="submission" date="2016-10" db="EMBL/GenBank/DDBJ databases">
        <authorList>
            <person name="de Groot N.N."/>
        </authorList>
    </citation>
    <scope>NUCLEOTIDE SEQUENCE [LARGE SCALE GENOMIC DNA]</scope>
    <source>
        <strain evidence="1 2">CGMCC 4.5506</strain>
    </source>
</reference>
<organism evidence="1 2">
    <name type="scientific">Prauserella marina</name>
    <dbReference type="NCBI Taxonomy" id="530584"/>
    <lineage>
        <taxon>Bacteria</taxon>
        <taxon>Bacillati</taxon>
        <taxon>Actinomycetota</taxon>
        <taxon>Actinomycetes</taxon>
        <taxon>Pseudonocardiales</taxon>
        <taxon>Pseudonocardiaceae</taxon>
        <taxon>Prauserella</taxon>
    </lineage>
</organism>